<protein>
    <submittedName>
        <fullName evidence="1">Uncharacterized protein</fullName>
    </submittedName>
</protein>
<dbReference type="EMBL" id="MHNK01000011">
    <property type="protein sequence ID" value="OGZ43714.1"/>
    <property type="molecule type" value="Genomic_DNA"/>
</dbReference>
<sequence>MTNYEVIKAFLGTWSTKPPEYYGKSNGEHCVRFHCTNISYRIFFTEKHLTRLEGDQYPLKIEFCHEVKIEFGDTLVFMDRGIRVEIQKAGIITVSASL</sequence>
<evidence type="ECO:0000313" key="2">
    <source>
        <dbReference type="Proteomes" id="UP000177480"/>
    </source>
</evidence>
<accession>A0A1G2G054</accession>
<reference evidence="1 2" key="1">
    <citation type="journal article" date="2016" name="Nat. Commun.">
        <title>Thousands of microbial genomes shed light on interconnected biogeochemical processes in an aquifer system.</title>
        <authorList>
            <person name="Anantharaman K."/>
            <person name="Brown C.T."/>
            <person name="Hug L.A."/>
            <person name="Sharon I."/>
            <person name="Castelle C.J."/>
            <person name="Probst A.J."/>
            <person name="Thomas B.C."/>
            <person name="Singh A."/>
            <person name="Wilkins M.J."/>
            <person name="Karaoz U."/>
            <person name="Brodie E.L."/>
            <person name="Williams K.H."/>
            <person name="Hubbard S.S."/>
            <person name="Banfield J.F."/>
        </authorList>
    </citation>
    <scope>NUCLEOTIDE SEQUENCE [LARGE SCALE GENOMIC DNA]</scope>
</reference>
<comment type="caution">
    <text evidence="1">The sequence shown here is derived from an EMBL/GenBank/DDBJ whole genome shotgun (WGS) entry which is preliminary data.</text>
</comment>
<proteinExistence type="predicted"/>
<dbReference type="AlphaFoldDB" id="A0A1G2G054"/>
<dbReference type="STRING" id="1802114.A2719_01330"/>
<organism evidence="1 2">
    <name type="scientific">Candidatus Ryanbacteria bacterium RIFCSPHIGHO2_01_FULL_45_22</name>
    <dbReference type="NCBI Taxonomy" id="1802114"/>
    <lineage>
        <taxon>Bacteria</taxon>
        <taxon>Candidatus Ryaniibacteriota</taxon>
    </lineage>
</organism>
<dbReference type="Proteomes" id="UP000177480">
    <property type="component" value="Unassembled WGS sequence"/>
</dbReference>
<gene>
    <name evidence="1" type="ORF">A2719_01330</name>
</gene>
<name>A0A1G2G054_9BACT</name>
<evidence type="ECO:0000313" key="1">
    <source>
        <dbReference type="EMBL" id="OGZ43714.1"/>
    </source>
</evidence>